<dbReference type="OrthoDB" id="2189463at2759"/>
<evidence type="ECO:0000259" key="1">
    <source>
        <dbReference type="Pfam" id="PF03407"/>
    </source>
</evidence>
<dbReference type="Pfam" id="PF03407">
    <property type="entry name" value="Nucleotid_trans"/>
    <property type="match status" value="1"/>
</dbReference>
<accession>A0A8H7PCX4</accession>
<organism evidence="2 3">
    <name type="scientific">Mortierella isabellina</name>
    <name type="common">Filamentous fungus</name>
    <name type="synonym">Umbelopsis isabellina</name>
    <dbReference type="NCBI Taxonomy" id="91625"/>
    <lineage>
        <taxon>Eukaryota</taxon>
        <taxon>Fungi</taxon>
        <taxon>Fungi incertae sedis</taxon>
        <taxon>Mucoromycota</taxon>
        <taxon>Mucoromycotina</taxon>
        <taxon>Umbelopsidomycetes</taxon>
        <taxon>Umbelopsidales</taxon>
        <taxon>Umbelopsidaceae</taxon>
        <taxon>Umbelopsis</taxon>
    </lineage>
</organism>
<reference evidence="2" key="1">
    <citation type="submission" date="2020-12" db="EMBL/GenBank/DDBJ databases">
        <title>Metabolic potential, ecology and presence of endohyphal bacteria is reflected in genomic diversity of Mucoromycotina.</title>
        <authorList>
            <person name="Muszewska A."/>
            <person name="Okrasinska A."/>
            <person name="Steczkiewicz K."/>
            <person name="Drgas O."/>
            <person name="Orlowska M."/>
            <person name="Perlinska-Lenart U."/>
            <person name="Aleksandrzak-Piekarczyk T."/>
            <person name="Szatraj K."/>
            <person name="Zielenkiewicz U."/>
            <person name="Pilsyk S."/>
            <person name="Malc E."/>
            <person name="Mieczkowski P."/>
            <person name="Kruszewska J.S."/>
            <person name="Biernat P."/>
            <person name="Pawlowska J."/>
        </authorList>
    </citation>
    <scope>NUCLEOTIDE SEQUENCE</scope>
    <source>
        <strain evidence="2">WA0000067209</strain>
    </source>
</reference>
<feature type="domain" description="Nucleotide-diphospho-sugar transferase" evidence="1">
    <location>
        <begin position="144"/>
        <end position="356"/>
    </location>
</feature>
<sequence length="367" mass="41971">MERITRRRYVMLGLALFAAFIVLTLFNNPAMYSSKISNIANIGDDSIDTTTDIIANNNEETAINDIGLDQPEDAPVEVLSEPTKAEDWKPKQFTAPSKHVMDMINTNVMVNSKDKVLLTAVVNNGMADYTMNWIESLKKSNVDKKFLVFAIDQALVDTLTAAGYGKHVVLIPEHWFHKEISAEFAGWLEGDYTPITHSKSLVVERLLYLGITVWFSDVDIVFTNPNIFQYLMLKLKSRKHATTKQELTEVLFSQELEQRLINSGFFIMRPTETSKRIMSDTISIQDKETKVTQQQAMNRILDDMNLSYHESPIALLDLTLFPHGRYYFDNNVPARFSMTPMIVHANYRQGQQKKADLKKAGLWYLKE</sequence>
<evidence type="ECO:0000313" key="3">
    <source>
        <dbReference type="Proteomes" id="UP000654370"/>
    </source>
</evidence>
<comment type="caution">
    <text evidence="2">The sequence shown here is derived from an EMBL/GenBank/DDBJ whole genome shotgun (WGS) entry which is preliminary data.</text>
</comment>
<dbReference type="EMBL" id="JAEPQZ010000020">
    <property type="protein sequence ID" value="KAG2171596.1"/>
    <property type="molecule type" value="Genomic_DNA"/>
</dbReference>
<keyword evidence="3" id="KW-1185">Reference proteome</keyword>
<gene>
    <name evidence="2" type="ORF">INT43_008322</name>
</gene>
<evidence type="ECO:0000313" key="2">
    <source>
        <dbReference type="EMBL" id="KAG2171596.1"/>
    </source>
</evidence>
<dbReference type="GO" id="GO:0005794">
    <property type="term" value="C:Golgi apparatus"/>
    <property type="evidence" value="ECO:0007669"/>
    <property type="project" value="TreeGrafter"/>
</dbReference>
<dbReference type="InterPro" id="IPR005069">
    <property type="entry name" value="Nucl-diP-sugar_transferase"/>
</dbReference>
<dbReference type="AlphaFoldDB" id="A0A8H7PCX4"/>
<dbReference type="PANTHER" id="PTHR47032">
    <property type="entry name" value="UDP-D-XYLOSE:L-FUCOSE ALPHA-1,3-D-XYLOSYLTRANSFERASE-RELATED"/>
    <property type="match status" value="1"/>
</dbReference>
<dbReference type="PANTHER" id="PTHR47032:SF1">
    <property type="entry name" value="UDP-D-XYLOSE:L-FUCOSE ALPHA-1,3-D-XYLOSYLTRANSFERASE-RELATED"/>
    <property type="match status" value="1"/>
</dbReference>
<dbReference type="GO" id="GO:0016757">
    <property type="term" value="F:glycosyltransferase activity"/>
    <property type="evidence" value="ECO:0007669"/>
    <property type="project" value="TreeGrafter"/>
</dbReference>
<dbReference type="Proteomes" id="UP000654370">
    <property type="component" value="Unassembled WGS sequence"/>
</dbReference>
<name>A0A8H7PCX4_MORIS</name>
<dbReference type="InterPro" id="IPR052636">
    <property type="entry name" value="UDP-D-xylose:L-fucose_XylT"/>
</dbReference>
<protein>
    <recommendedName>
        <fullName evidence="1">Nucleotide-diphospho-sugar transferase domain-containing protein</fullName>
    </recommendedName>
</protein>
<proteinExistence type="predicted"/>